<dbReference type="AlphaFoldDB" id="A0A6J7FB17"/>
<sequence length="96" mass="10911">MSREGARRLLVARHYDSVMMPQHDAGMVMPAFHEQAALLRLLTDLENEARRLSADSPHWMAPSHYLFRQHMTAAVHLLETCRDDLERHAGAHASLG</sequence>
<gene>
    <name evidence="1" type="ORF">UFOPK3516_00469</name>
</gene>
<protein>
    <submittedName>
        <fullName evidence="1">Unannotated protein</fullName>
    </submittedName>
</protein>
<reference evidence="1" key="1">
    <citation type="submission" date="2020-05" db="EMBL/GenBank/DDBJ databases">
        <authorList>
            <person name="Chiriac C."/>
            <person name="Salcher M."/>
            <person name="Ghai R."/>
            <person name="Kavagutti S V."/>
        </authorList>
    </citation>
    <scope>NUCLEOTIDE SEQUENCE</scope>
</reference>
<accession>A0A6J7FB17</accession>
<organism evidence="1">
    <name type="scientific">freshwater metagenome</name>
    <dbReference type="NCBI Taxonomy" id="449393"/>
    <lineage>
        <taxon>unclassified sequences</taxon>
        <taxon>metagenomes</taxon>
        <taxon>ecological metagenomes</taxon>
    </lineage>
</organism>
<proteinExistence type="predicted"/>
<dbReference type="EMBL" id="CAFBMB010000022">
    <property type="protein sequence ID" value="CAB4892241.1"/>
    <property type="molecule type" value="Genomic_DNA"/>
</dbReference>
<evidence type="ECO:0000313" key="1">
    <source>
        <dbReference type="EMBL" id="CAB4892241.1"/>
    </source>
</evidence>
<name>A0A6J7FB17_9ZZZZ</name>